<keyword evidence="8" id="KW-0812">Transmembrane</keyword>
<dbReference type="PANTHER" id="PTHR21666">
    <property type="entry name" value="PEPTIDASE-RELATED"/>
    <property type="match status" value="1"/>
</dbReference>
<reference evidence="11 12" key="1">
    <citation type="submission" date="2014-09" db="EMBL/GenBank/DDBJ databases">
        <title>Complete genome sequence of Endomicrobium proavitum.</title>
        <authorList>
            <person name="Zheng H."/>
        </authorList>
    </citation>
    <scope>NUCLEOTIDE SEQUENCE [LARGE SCALE GENOMIC DNA]</scope>
    <source>
        <strain evidence="11 12">Rsa215</strain>
    </source>
</reference>
<dbReference type="PANTHER" id="PTHR21666:SF288">
    <property type="entry name" value="CELL DIVISION PROTEIN YTFB"/>
    <property type="match status" value="1"/>
</dbReference>
<keyword evidence="3" id="KW-0645">Protease</keyword>
<keyword evidence="4" id="KW-0479">Metal-binding</keyword>
<keyword evidence="5" id="KW-0378">Hydrolase</keyword>
<comment type="cofactor">
    <cofactor evidence="1">
        <name>Zn(2+)</name>
        <dbReference type="ChEBI" id="CHEBI:29105"/>
    </cofactor>
</comment>
<dbReference type="EMBL" id="CP009498">
    <property type="protein sequence ID" value="AKL98609.1"/>
    <property type="molecule type" value="Genomic_DNA"/>
</dbReference>
<evidence type="ECO:0000259" key="9">
    <source>
        <dbReference type="Pfam" id="PF01551"/>
    </source>
</evidence>
<sequence>MKRNPRFYFIFAAVIASVIFAVTFKKVLNLEYALAPAKYAADIEKIEILPGDVLALTLEKTRLSKQDSDEILKELKKILNFKNIRPGDFYEIVYHSNGAWSDFWYYPQGADFYSVSKSADGKITSSKEKLPSRREKVTVAGTIKSSLWESLSAKNVPADVILQFADIFAWQMDFLTDTREGDQFKVSYEIEIAGKKNIKTGSNVLAAEYKTGSKTYDAFYYKPAREYAGYFDKDGKAVKSAFLKAPLQFRRISSYFTTSRMHPVLKYVRPHLGIDYAAPEGTPVSSIGDGVVTFAAYKGQNGNLVIVRHPNGYETTYGHLSKFGKGIRKGVRVRQGQIIGYVGATGLATGPHLDFRIKRNGQFFNYLTMKQLPATTLSGANKTAFLEYIKPFLETFGKDKAESEK</sequence>
<organism evidence="11 12">
    <name type="scientific">Endomicrobium proavitum</name>
    <dbReference type="NCBI Taxonomy" id="1408281"/>
    <lineage>
        <taxon>Bacteria</taxon>
        <taxon>Pseudomonadati</taxon>
        <taxon>Elusimicrobiota</taxon>
        <taxon>Endomicrobiia</taxon>
        <taxon>Endomicrobiales</taxon>
        <taxon>Endomicrobiaceae</taxon>
        <taxon>Endomicrobium</taxon>
    </lineage>
</organism>
<proteinExistence type="predicted"/>
<evidence type="ECO:0000259" key="10">
    <source>
        <dbReference type="Pfam" id="PF19425"/>
    </source>
</evidence>
<evidence type="ECO:0000256" key="7">
    <source>
        <dbReference type="ARBA" id="ARBA00023049"/>
    </source>
</evidence>
<name>A0A0G3WMA3_9BACT</name>
<dbReference type="KEGG" id="epo:Epro_1230"/>
<keyword evidence="8" id="KW-0472">Membrane</keyword>
<evidence type="ECO:0000256" key="5">
    <source>
        <dbReference type="ARBA" id="ARBA00022801"/>
    </source>
</evidence>
<keyword evidence="12" id="KW-1185">Reference proteome</keyword>
<dbReference type="Pfam" id="PF19425">
    <property type="entry name" value="Csd3_N2"/>
    <property type="match status" value="1"/>
</dbReference>
<dbReference type="Gene3D" id="2.70.70.10">
    <property type="entry name" value="Glucose Permease (Domain IIA)"/>
    <property type="match status" value="1"/>
</dbReference>
<protein>
    <submittedName>
        <fullName evidence="11">M23B family peptidase</fullName>
    </submittedName>
</protein>
<evidence type="ECO:0000256" key="4">
    <source>
        <dbReference type="ARBA" id="ARBA00022723"/>
    </source>
</evidence>
<feature type="domain" description="M23ase beta-sheet core" evidence="9">
    <location>
        <begin position="270"/>
        <end position="365"/>
    </location>
</feature>
<dbReference type="SUPFAM" id="SSF51261">
    <property type="entry name" value="Duplicated hybrid motif"/>
    <property type="match status" value="1"/>
</dbReference>
<keyword evidence="6" id="KW-0862">Zinc</keyword>
<dbReference type="InterPro" id="IPR045834">
    <property type="entry name" value="Csd3_N2"/>
</dbReference>
<feature type="domain" description="Csd3-like second N-terminal" evidence="10">
    <location>
        <begin position="137"/>
        <end position="256"/>
    </location>
</feature>
<evidence type="ECO:0000256" key="2">
    <source>
        <dbReference type="ARBA" id="ARBA00004196"/>
    </source>
</evidence>
<dbReference type="InterPro" id="IPR011055">
    <property type="entry name" value="Dup_hybrid_motif"/>
</dbReference>
<evidence type="ECO:0000313" key="12">
    <source>
        <dbReference type="Proteomes" id="UP000035337"/>
    </source>
</evidence>
<evidence type="ECO:0000313" key="11">
    <source>
        <dbReference type="EMBL" id="AKL98609.1"/>
    </source>
</evidence>
<evidence type="ECO:0000256" key="8">
    <source>
        <dbReference type="SAM" id="Phobius"/>
    </source>
</evidence>
<dbReference type="AlphaFoldDB" id="A0A0G3WMA3"/>
<dbReference type="Proteomes" id="UP000035337">
    <property type="component" value="Chromosome"/>
</dbReference>
<dbReference type="Pfam" id="PF01551">
    <property type="entry name" value="Peptidase_M23"/>
    <property type="match status" value="1"/>
</dbReference>
<dbReference type="GO" id="GO:0046872">
    <property type="term" value="F:metal ion binding"/>
    <property type="evidence" value="ECO:0007669"/>
    <property type="project" value="UniProtKB-KW"/>
</dbReference>
<dbReference type="GO" id="GO:0004222">
    <property type="term" value="F:metalloendopeptidase activity"/>
    <property type="evidence" value="ECO:0007669"/>
    <property type="project" value="TreeGrafter"/>
</dbReference>
<keyword evidence="7" id="KW-0482">Metalloprotease</keyword>
<dbReference type="PATRIC" id="fig|1408281.3.peg.1273"/>
<dbReference type="GO" id="GO:0030313">
    <property type="term" value="C:cell envelope"/>
    <property type="evidence" value="ECO:0007669"/>
    <property type="project" value="UniProtKB-SubCell"/>
</dbReference>
<evidence type="ECO:0000256" key="3">
    <source>
        <dbReference type="ARBA" id="ARBA00022670"/>
    </source>
</evidence>
<dbReference type="GO" id="GO:0006508">
    <property type="term" value="P:proteolysis"/>
    <property type="evidence" value="ECO:0007669"/>
    <property type="project" value="UniProtKB-KW"/>
</dbReference>
<dbReference type="InterPro" id="IPR050570">
    <property type="entry name" value="Cell_wall_metabolism_enzyme"/>
</dbReference>
<gene>
    <name evidence="11" type="ORF">Epro_1230</name>
</gene>
<dbReference type="OrthoDB" id="9805070at2"/>
<dbReference type="RefSeq" id="WP_052571307.1">
    <property type="nucleotide sequence ID" value="NZ_CP009498.1"/>
</dbReference>
<evidence type="ECO:0000256" key="6">
    <source>
        <dbReference type="ARBA" id="ARBA00022833"/>
    </source>
</evidence>
<feature type="transmembrane region" description="Helical" evidence="8">
    <location>
        <begin position="7"/>
        <end position="24"/>
    </location>
</feature>
<keyword evidence="8" id="KW-1133">Transmembrane helix</keyword>
<comment type="subcellular location">
    <subcellularLocation>
        <location evidence="2">Cell envelope</location>
    </subcellularLocation>
</comment>
<dbReference type="InterPro" id="IPR016047">
    <property type="entry name" value="M23ase_b-sheet_dom"/>
</dbReference>
<dbReference type="Gene3D" id="3.10.450.350">
    <property type="match status" value="1"/>
</dbReference>
<dbReference type="CDD" id="cd12797">
    <property type="entry name" value="M23_peptidase"/>
    <property type="match status" value="1"/>
</dbReference>
<dbReference type="STRING" id="1408281.Epro_1230"/>
<evidence type="ECO:0000256" key="1">
    <source>
        <dbReference type="ARBA" id="ARBA00001947"/>
    </source>
</evidence>
<accession>A0A0G3WMA3</accession>